<evidence type="ECO:0000313" key="9">
    <source>
        <dbReference type="Proteomes" id="UP000053904"/>
    </source>
</evidence>
<comment type="caution">
    <text evidence="8">The sequence shown here is derived from an EMBL/GenBank/DDBJ whole genome shotgun (WGS) entry which is preliminary data.</text>
</comment>
<dbReference type="Gene3D" id="1.10.10.10">
    <property type="entry name" value="Winged helix-like DNA-binding domain superfamily/Winged helix DNA-binding domain"/>
    <property type="match status" value="1"/>
</dbReference>
<dbReference type="EMBL" id="LGGO01000023">
    <property type="protein sequence ID" value="KUK77549.1"/>
    <property type="molecule type" value="Genomic_DNA"/>
</dbReference>
<dbReference type="InterPro" id="IPR007630">
    <property type="entry name" value="RNA_pol_sigma70_r4"/>
</dbReference>
<dbReference type="SUPFAM" id="SSF88946">
    <property type="entry name" value="Sigma2 domain of RNA polymerase sigma factors"/>
    <property type="match status" value="1"/>
</dbReference>
<dbReference type="Pfam" id="PF04542">
    <property type="entry name" value="Sigma70_r2"/>
    <property type="match status" value="1"/>
</dbReference>
<dbReference type="InterPro" id="IPR039425">
    <property type="entry name" value="RNA_pol_sigma-70-like"/>
</dbReference>
<keyword evidence="5" id="KW-0804">Transcription</keyword>
<protein>
    <submittedName>
        <fullName evidence="8">ECF subfamily RNA polymerase sigma-24 subunit</fullName>
    </submittedName>
</protein>
<feature type="domain" description="RNA polymerase sigma-70 region 4" evidence="7">
    <location>
        <begin position="112"/>
        <end position="158"/>
    </location>
</feature>
<organism evidence="8 9">
    <name type="scientific">candidate division WS6 bacterium 34_10</name>
    <dbReference type="NCBI Taxonomy" id="1641389"/>
    <lineage>
        <taxon>Bacteria</taxon>
        <taxon>Candidatus Dojkabacteria</taxon>
    </lineage>
</organism>
<reference evidence="9" key="1">
    <citation type="journal article" date="2015" name="MBio">
        <title>Genome-Resolved Metagenomic Analysis Reveals Roles for Candidate Phyla and Other Microbial Community Members in Biogeochemical Transformations in Oil Reservoirs.</title>
        <authorList>
            <person name="Hu P."/>
            <person name="Tom L."/>
            <person name="Singh A."/>
            <person name="Thomas B.C."/>
            <person name="Baker B.J."/>
            <person name="Piceno Y.M."/>
            <person name="Andersen G.L."/>
            <person name="Banfield J.F."/>
        </authorList>
    </citation>
    <scope>NUCLEOTIDE SEQUENCE [LARGE SCALE GENOMIC DNA]</scope>
</reference>
<evidence type="ECO:0000256" key="3">
    <source>
        <dbReference type="ARBA" id="ARBA00023082"/>
    </source>
</evidence>
<keyword evidence="3" id="KW-0731">Sigma factor</keyword>
<comment type="similarity">
    <text evidence="1">Belongs to the sigma-70 factor family. ECF subfamily.</text>
</comment>
<dbReference type="CDD" id="cd06171">
    <property type="entry name" value="Sigma70_r4"/>
    <property type="match status" value="1"/>
</dbReference>
<evidence type="ECO:0000259" key="7">
    <source>
        <dbReference type="Pfam" id="PF04545"/>
    </source>
</evidence>
<dbReference type="NCBIfam" id="TIGR02937">
    <property type="entry name" value="sigma70-ECF"/>
    <property type="match status" value="1"/>
</dbReference>
<dbReference type="GO" id="GO:0006352">
    <property type="term" value="P:DNA-templated transcription initiation"/>
    <property type="evidence" value="ECO:0007669"/>
    <property type="project" value="InterPro"/>
</dbReference>
<dbReference type="AlphaFoldDB" id="A0A101HIZ4"/>
<dbReference type="InterPro" id="IPR013324">
    <property type="entry name" value="RNA_pol_sigma_r3/r4-like"/>
</dbReference>
<dbReference type="PANTHER" id="PTHR43133">
    <property type="entry name" value="RNA POLYMERASE ECF-TYPE SIGMA FACTO"/>
    <property type="match status" value="1"/>
</dbReference>
<dbReference type="InterPro" id="IPR007627">
    <property type="entry name" value="RNA_pol_sigma70_r2"/>
</dbReference>
<dbReference type="PANTHER" id="PTHR43133:SF46">
    <property type="entry name" value="RNA POLYMERASE SIGMA-70 FACTOR ECF SUBFAMILY"/>
    <property type="match status" value="1"/>
</dbReference>
<dbReference type="GO" id="GO:0003677">
    <property type="term" value="F:DNA binding"/>
    <property type="evidence" value="ECO:0007669"/>
    <property type="project" value="UniProtKB-KW"/>
</dbReference>
<dbReference type="GO" id="GO:0016987">
    <property type="term" value="F:sigma factor activity"/>
    <property type="evidence" value="ECO:0007669"/>
    <property type="project" value="UniProtKB-KW"/>
</dbReference>
<proteinExistence type="inferred from homology"/>
<keyword evidence="2" id="KW-0805">Transcription regulation</keyword>
<gene>
    <name evidence="8" type="ORF">XD93_0254</name>
</gene>
<keyword evidence="4" id="KW-0238">DNA-binding</keyword>
<dbReference type="InterPro" id="IPR036388">
    <property type="entry name" value="WH-like_DNA-bd_sf"/>
</dbReference>
<feature type="domain" description="RNA polymerase sigma-70 region 2" evidence="6">
    <location>
        <begin position="9"/>
        <end position="73"/>
    </location>
</feature>
<evidence type="ECO:0000256" key="2">
    <source>
        <dbReference type="ARBA" id="ARBA00023015"/>
    </source>
</evidence>
<name>A0A101HIZ4_9BACT</name>
<accession>A0A101HIZ4</accession>
<dbReference type="InterPro" id="IPR013325">
    <property type="entry name" value="RNA_pol_sigma_r2"/>
</dbReference>
<dbReference type="Gene3D" id="1.10.1740.10">
    <property type="match status" value="1"/>
</dbReference>
<evidence type="ECO:0000313" key="8">
    <source>
        <dbReference type="EMBL" id="KUK77549.1"/>
    </source>
</evidence>
<sequence length="164" mass="19655">MNEQEFLKFYESNYNIAVGYVYKRVVRWEDVQDIISESFLALWESRKNLTKDNIKNYLYGIIKNKIADYLRNKYKIELNSYSFTDYEDTLEAPKVTKSTIDYTALVLELSKDLKQREADLIRMKYVEKMSFREIAEVLGITINNTKVLHNRTIKKLKKLWEKNL</sequence>
<evidence type="ECO:0000256" key="1">
    <source>
        <dbReference type="ARBA" id="ARBA00010641"/>
    </source>
</evidence>
<dbReference type="SUPFAM" id="SSF88659">
    <property type="entry name" value="Sigma3 and sigma4 domains of RNA polymerase sigma factors"/>
    <property type="match status" value="1"/>
</dbReference>
<evidence type="ECO:0000256" key="4">
    <source>
        <dbReference type="ARBA" id="ARBA00023125"/>
    </source>
</evidence>
<evidence type="ECO:0000259" key="6">
    <source>
        <dbReference type="Pfam" id="PF04542"/>
    </source>
</evidence>
<dbReference type="Proteomes" id="UP000053904">
    <property type="component" value="Unassembled WGS sequence"/>
</dbReference>
<evidence type="ECO:0000256" key="5">
    <source>
        <dbReference type="ARBA" id="ARBA00023163"/>
    </source>
</evidence>
<dbReference type="Pfam" id="PF04545">
    <property type="entry name" value="Sigma70_r4"/>
    <property type="match status" value="1"/>
</dbReference>
<dbReference type="InterPro" id="IPR014284">
    <property type="entry name" value="RNA_pol_sigma-70_dom"/>
</dbReference>